<feature type="signal peptide" evidence="1">
    <location>
        <begin position="1"/>
        <end position="18"/>
    </location>
</feature>
<evidence type="ECO:0000313" key="3">
    <source>
        <dbReference type="EMBL" id="CAL8124298.1"/>
    </source>
</evidence>
<keyword evidence="1" id="KW-0732">Signal</keyword>
<evidence type="ECO:0000313" key="4">
    <source>
        <dbReference type="Proteomes" id="UP001642540"/>
    </source>
</evidence>
<proteinExistence type="predicted"/>
<name>A0ABP1REW0_9HEXA</name>
<dbReference type="EMBL" id="CAXLJM020000068">
    <property type="protein sequence ID" value="CAL8124298.1"/>
    <property type="molecule type" value="Genomic_DNA"/>
</dbReference>
<organism evidence="3 4">
    <name type="scientific">Orchesella dallaii</name>
    <dbReference type="NCBI Taxonomy" id="48710"/>
    <lineage>
        <taxon>Eukaryota</taxon>
        <taxon>Metazoa</taxon>
        <taxon>Ecdysozoa</taxon>
        <taxon>Arthropoda</taxon>
        <taxon>Hexapoda</taxon>
        <taxon>Collembola</taxon>
        <taxon>Entomobryomorpha</taxon>
        <taxon>Entomobryoidea</taxon>
        <taxon>Orchesellidae</taxon>
        <taxon>Orchesellinae</taxon>
        <taxon>Orchesella</taxon>
    </lineage>
</organism>
<feature type="domain" description="DUF243" evidence="2">
    <location>
        <begin position="80"/>
        <end position="141"/>
    </location>
</feature>
<accession>A0ABP1REW0</accession>
<dbReference type="Proteomes" id="UP001642540">
    <property type="component" value="Unassembled WGS sequence"/>
</dbReference>
<dbReference type="Pfam" id="PF03103">
    <property type="entry name" value="DUF243"/>
    <property type="match status" value="1"/>
</dbReference>
<evidence type="ECO:0000259" key="2">
    <source>
        <dbReference type="Pfam" id="PF03103"/>
    </source>
</evidence>
<feature type="chain" id="PRO_5046061415" description="DUF243 domain-containing protein" evidence="1">
    <location>
        <begin position="19"/>
        <end position="165"/>
    </location>
</feature>
<protein>
    <recommendedName>
        <fullName evidence="2">DUF243 domain-containing protein</fullName>
    </recommendedName>
</protein>
<gene>
    <name evidence="3" type="ORF">ODALV1_LOCUS20554</name>
</gene>
<dbReference type="InterPro" id="IPR004145">
    <property type="entry name" value="DUF243"/>
</dbReference>
<sequence length="165" mass="17389">MKGAVIIALLGLVAVAYGGVGVLSPAEEQDVLALYLKICSDGRSEASQVGDAKIFCKNSPDLLSEIVNHQVQVPGTALGDQVVFIRPPPVVYKHNVNIQGGGGAAQKTKIYVLPQKSQHEISSQYNPGPTVTQKPTVYFLKSDGAEGTNFGYRYGNVPQGAAGYA</sequence>
<evidence type="ECO:0000256" key="1">
    <source>
        <dbReference type="SAM" id="SignalP"/>
    </source>
</evidence>
<keyword evidence="4" id="KW-1185">Reference proteome</keyword>
<comment type="caution">
    <text evidence="3">The sequence shown here is derived from an EMBL/GenBank/DDBJ whole genome shotgun (WGS) entry which is preliminary data.</text>
</comment>
<reference evidence="3 4" key="1">
    <citation type="submission" date="2024-08" db="EMBL/GenBank/DDBJ databases">
        <authorList>
            <person name="Cucini C."/>
            <person name="Frati F."/>
        </authorList>
    </citation>
    <scope>NUCLEOTIDE SEQUENCE [LARGE SCALE GENOMIC DNA]</scope>
</reference>